<dbReference type="SUPFAM" id="SSF53474">
    <property type="entry name" value="alpha/beta-Hydrolases"/>
    <property type="match status" value="1"/>
</dbReference>
<keyword evidence="3" id="KW-1185">Reference proteome</keyword>
<proteinExistence type="predicted"/>
<reference evidence="2" key="3">
    <citation type="submission" date="2016-03" db="UniProtKB">
        <authorList>
            <consortium name="EnsemblProtists"/>
        </authorList>
    </citation>
    <scope>IDENTIFICATION</scope>
</reference>
<dbReference type="EMBL" id="JH993024">
    <property type="protein sequence ID" value="EKX41383.1"/>
    <property type="molecule type" value="Genomic_DNA"/>
</dbReference>
<dbReference type="AlphaFoldDB" id="L1IYP0"/>
<dbReference type="RefSeq" id="XP_005828363.1">
    <property type="nucleotide sequence ID" value="XM_005828306.1"/>
</dbReference>
<evidence type="ECO:0008006" key="4">
    <source>
        <dbReference type="Google" id="ProtNLM"/>
    </source>
</evidence>
<dbReference type="PaxDb" id="55529-EKX41383"/>
<name>L1IYP0_GUITC</name>
<evidence type="ECO:0000313" key="3">
    <source>
        <dbReference type="Proteomes" id="UP000011087"/>
    </source>
</evidence>
<dbReference type="InterPro" id="IPR029058">
    <property type="entry name" value="AB_hydrolase_fold"/>
</dbReference>
<dbReference type="GeneID" id="17298021"/>
<sequence length="199" mass="21640">MRVKQRNDRQAGRSFALVSHSFGAILIRAAMRCEGWRRLEDSLLLASKELRCVMIAPPNQGSSLARLLRPKEDVKSVWDLAINQAASSLSDSLLGHKAGRELQAVEEGRGDWSFGNLPSYCRTLIIAGDCGAINPLLQGPNDGVITVEETRLRHSAHAHLVLTAPHNYITQHPAAVRATLDFIAGAPIPAARFFPASTS</sequence>
<accession>L1IYP0</accession>
<reference evidence="1 3" key="1">
    <citation type="journal article" date="2012" name="Nature">
        <title>Algal genomes reveal evolutionary mosaicism and the fate of nucleomorphs.</title>
        <authorList>
            <consortium name="DOE Joint Genome Institute"/>
            <person name="Curtis B.A."/>
            <person name="Tanifuji G."/>
            <person name="Burki F."/>
            <person name="Gruber A."/>
            <person name="Irimia M."/>
            <person name="Maruyama S."/>
            <person name="Arias M.C."/>
            <person name="Ball S.G."/>
            <person name="Gile G.H."/>
            <person name="Hirakawa Y."/>
            <person name="Hopkins J.F."/>
            <person name="Kuo A."/>
            <person name="Rensing S.A."/>
            <person name="Schmutz J."/>
            <person name="Symeonidi A."/>
            <person name="Elias M."/>
            <person name="Eveleigh R.J."/>
            <person name="Herman E.K."/>
            <person name="Klute M.J."/>
            <person name="Nakayama T."/>
            <person name="Obornik M."/>
            <person name="Reyes-Prieto A."/>
            <person name="Armbrust E.V."/>
            <person name="Aves S.J."/>
            <person name="Beiko R.G."/>
            <person name="Coutinho P."/>
            <person name="Dacks J.B."/>
            <person name="Durnford D.G."/>
            <person name="Fast N.M."/>
            <person name="Green B.R."/>
            <person name="Grisdale C.J."/>
            <person name="Hempel F."/>
            <person name="Henrissat B."/>
            <person name="Hoppner M.P."/>
            <person name="Ishida K."/>
            <person name="Kim E."/>
            <person name="Koreny L."/>
            <person name="Kroth P.G."/>
            <person name="Liu Y."/>
            <person name="Malik S.B."/>
            <person name="Maier U.G."/>
            <person name="McRose D."/>
            <person name="Mock T."/>
            <person name="Neilson J.A."/>
            <person name="Onodera N.T."/>
            <person name="Poole A.M."/>
            <person name="Pritham E.J."/>
            <person name="Richards T.A."/>
            <person name="Rocap G."/>
            <person name="Roy S.W."/>
            <person name="Sarai C."/>
            <person name="Schaack S."/>
            <person name="Shirato S."/>
            <person name="Slamovits C.H."/>
            <person name="Spencer D.F."/>
            <person name="Suzuki S."/>
            <person name="Worden A.Z."/>
            <person name="Zauner S."/>
            <person name="Barry K."/>
            <person name="Bell C."/>
            <person name="Bharti A.K."/>
            <person name="Crow J.A."/>
            <person name="Grimwood J."/>
            <person name="Kramer R."/>
            <person name="Lindquist E."/>
            <person name="Lucas S."/>
            <person name="Salamov A."/>
            <person name="McFadden G.I."/>
            <person name="Lane C.E."/>
            <person name="Keeling P.J."/>
            <person name="Gray M.W."/>
            <person name="Grigoriev I.V."/>
            <person name="Archibald J.M."/>
        </authorList>
    </citation>
    <scope>NUCLEOTIDE SEQUENCE</scope>
    <source>
        <strain evidence="1 3">CCMP2712</strain>
    </source>
</reference>
<dbReference type="eggNOG" id="ENOG502QTZ0">
    <property type="taxonomic scope" value="Eukaryota"/>
</dbReference>
<evidence type="ECO:0000313" key="2">
    <source>
        <dbReference type="EnsemblProtists" id="EKX41383"/>
    </source>
</evidence>
<dbReference type="PANTHER" id="PTHR37946">
    <property type="entry name" value="SLL1969 PROTEIN"/>
    <property type="match status" value="1"/>
</dbReference>
<protein>
    <recommendedName>
        <fullName evidence="4">DUF676 domain-containing protein</fullName>
    </recommendedName>
</protein>
<dbReference type="PANTHER" id="PTHR37946:SF1">
    <property type="entry name" value="SLL1969 PROTEIN"/>
    <property type="match status" value="1"/>
</dbReference>
<dbReference type="Proteomes" id="UP000011087">
    <property type="component" value="Unassembled WGS sequence"/>
</dbReference>
<dbReference type="KEGG" id="gtt:GUITHDRAFT_142074"/>
<organism evidence="1">
    <name type="scientific">Guillardia theta (strain CCMP2712)</name>
    <name type="common">Cryptophyte</name>
    <dbReference type="NCBI Taxonomy" id="905079"/>
    <lineage>
        <taxon>Eukaryota</taxon>
        <taxon>Cryptophyceae</taxon>
        <taxon>Pyrenomonadales</taxon>
        <taxon>Geminigeraceae</taxon>
        <taxon>Guillardia</taxon>
    </lineage>
</organism>
<dbReference type="OMA" id="VQPFRFR"/>
<gene>
    <name evidence="1" type="ORF">GUITHDRAFT_142074</name>
</gene>
<reference evidence="3" key="2">
    <citation type="submission" date="2012-11" db="EMBL/GenBank/DDBJ databases">
        <authorList>
            <person name="Kuo A."/>
            <person name="Curtis B.A."/>
            <person name="Tanifuji G."/>
            <person name="Burki F."/>
            <person name="Gruber A."/>
            <person name="Irimia M."/>
            <person name="Maruyama S."/>
            <person name="Arias M.C."/>
            <person name="Ball S.G."/>
            <person name="Gile G.H."/>
            <person name="Hirakawa Y."/>
            <person name="Hopkins J.F."/>
            <person name="Rensing S.A."/>
            <person name="Schmutz J."/>
            <person name="Symeonidi A."/>
            <person name="Elias M."/>
            <person name="Eveleigh R.J."/>
            <person name="Herman E.K."/>
            <person name="Klute M.J."/>
            <person name="Nakayama T."/>
            <person name="Obornik M."/>
            <person name="Reyes-Prieto A."/>
            <person name="Armbrust E.V."/>
            <person name="Aves S.J."/>
            <person name="Beiko R.G."/>
            <person name="Coutinho P."/>
            <person name="Dacks J.B."/>
            <person name="Durnford D.G."/>
            <person name="Fast N.M."/>
            <person name="Green B.R."/>
            <person name="Grisdale C."/>
            <person name="Hempe F."/>
            <person name="Henrissat B."/>
            <person name="Hoppner M.P."/>
            <person name="Ishida K.-I."/>
            <person name="Kim E."/>
            <person name="Koreny L."/>
            <person name="Kroth P.G."/>
            <person name="Liu Y."/>
            <person name="Malik S.-B."/>
            <person name="Maier U.G."/>
            <person name="McRose D."/>
            <person name="Mock T."/>
            <person name="Neilson J.A."/>
            <person name="Onodera N.T."/>
            <person name="Poole A.M."/>
            <person name="Pritham E.J."/>
            <person name="Richards T.A."/>
            <person name="Rocap G."/>
            <person name="Roy S.W."/>
            <person name="Sarai C."/>
            <person name="Schaack S."/>
            <person name="Shirato S."/>
            <person name="Slamovits C.H."/>
            <person name="Spencer D.F."/>
            <person name="Suzuki S."/>
            <person name="Worden A.Z."/>
            <person name="Zauner S."/>
            <person name="Barry K."/>
            <person name="Bell C."/>
            <person name="Bharti A.K."/>
            <person name="Crow J.A."/>
            <person name="Grimwood J."/>
            <person name="Kramer R."/>
            <person name="Lindquist E."/>
            <person name="Lucas S."/>
            <person name="Salamov A."/>
            <person name="McFadden G.I."/>
            <person name="Lane C.E."/>
            <person name="Keeling P.J."/>
            <person name="Gray M.W."/>
            <person name="Grigoriev I.V."/>
            <person name="Archibald J.M."/>
        </authorList>
    </citation>
    <scope>NUCLEOTIDE SEQUENCE</scope>
    <source>
        <strain evidence="3">CCMP2712</strain>
    </source>
</reference>
<dbReference type="Gene3D" id="3.40.50.1820">
    <property type="entry name" value="alpha/beta hydrolase"/>
    <property type="match status" value="1"/>
</dbReference>
<dbReference type="HOGENOM" id="CLU_1584292_0_0_1"/>
<dbReference type="EnsemblProtists" id="EKX41383">
    <property type="protein sequence ID" value="EKX41383"/>
    <property type="gene ID" value="GUITHDRAFT_142074"/>
</dbReference>
<evidence type="ECO:0000313" key="1">
    <source>
        <dbReference type="EMBL" id="EKX41383.1"/>
    </source>
</evidence>